<dbReference type="PANTHER" id="PTHR46484">
    <property type="entry name" value="SI:CH211-171H4.5-RELATED"/>
    <property type="match status" value="1"/>
</dbReference>
<dbReference type="AlphaFoldDB" id="A0AAV6ZJD1"/>
<feature type="transmembrane region" description="Helical" evidence="1">
    <location>
        <begin position="364"/>
        <end position="387"/>
    </location>
</feature>
<keyword evidence="1" id="KW-0472">Membrane</keyword>
<keyword evidence="2" id="KW-0732">Signal</keyword>
<dbReference type="Proteomes" id="UP000824782">
    <property type="component" value="Unassembled WGS sequence"/>
</dbReference>
<protein>
    <recommendedName>
        <fullName evidence="5">Ig-like domain-containing protein</fullName>
    </recommendedName>
</protein>
<evidence type="ECO:0008006" key="5">
    <source>
        <dbReference type="Google" id="ProtNLM"/>
    </source>
</evidence>
<evidence type="ECO:0000256" key="1">
    <source>
        <dbReference type="SAM" id="Phobius"/>
    </source>
</evidence>
<gene>
    <name evidence="3" type="ORF">GDO81_021052</name>
</gene>
<keyword evidence="1" id="KW-1133">Transmembrane helix</keyword>
<dbReference type="PANTHER" id="PTHR46484:SF1">
    <property type="entry name" value="SCHWANN CELL MYELIN PROTEIN-RELATED"/>
    <property type="match status" value="1"/>
</dbReference>
<proteinExistence type="predicted"/>
<evidence type="ECO:0000313" key="4">
    <source>
        <dbReference type="Proteomes" id="UP000824782"/>
    </source>
</evidence>
<keyword evidence="1" id="KW-0812">Transmembrane</keyword>
<dbReference type="EMBL" id="WNYA01000177">
    <property type="protein sequence ID" value="KAG8549492.1"/>
    <property type="molecule type" value="Genomic_DNA"/>
</dbReference>
<keyword evidence="4" id="KW-1185">Reference proteome</keyword>
<sequence>MKLHINSIILVFCLFVLPGYFTNSKKQVNWAVTLSKSKKTAINSTVDIPCNIAGPDDPGKYHLIWYEYGVTEHQQVYNSDNQSQVHPDYINRTSRIGGGANCSLRIINVTRTAWYFPEITGDSYKINKEENPVMISVTGCLNRATCSDWSFTFPTTIDALEGSCLEIPCTLTHPENITDFNLIWFLRTKKGDKIFNTTTIHKEIKREGITSLVQARNSNCSLWIDYAKKEEQYYPGVSKVITAPILDGKRCKVSATGKVPNPKITGIENLIESKAVNIICSVAHICASRSLSVEMRIDNIRVNITSKNLTQNELKVYLQYVPSLEHNNKSMECKAIYSPPPKEKEKMVKTNVILHIHDNPRCSLIIVITIIVVLGIICFLLLVLLVLMYKRKKIYHRPAVTSETTEIPEPTYASLDKKEVEETYDTLKTYAGGQSSTGNEYGANK</sequence>
<dbReference type="InterPro" id="IPR013783">
    <property type="entry name" value="Ig-like_fold"/>
</dbReference>
<accession>A0AAV6ZJD1</accession>
<reference evidence="3" key="1">
    <citation type="thesis" date="2020" institute="ProQuest LLC" country="789 East Eisenhower Parkway, Ann Arbor, MI, USA">
        <title>Comparative Genomics and Chromosome Evolution.</title>
        <authorList>
            <person name="Mudd A.B."/>
        </authorList>
    </citation>
    <scope>NUCLEOTIDE SEQUENCE</scope>
    <source>
        <strain evidence="3">237g6f4</strain>
        <tissue evidence="3">Blood</tissue>
    </source>
</reference>
<name>A0AAV6ZJD1_ENGPU</name>
<feature type="signal peptide" evidence="2">
    <location>
        <begin position="1"/>
        <end position="24"/>
    </location>
</feature>
<comment type="caution">
    <text evidence="3">The sequence shown here is derived from an EMBL/GenBank/DDBJ whole genome shotgun (WGS) entry which is preliminary data.</text>
</comment>
<organism evidence="3 4">
    <name type="scientific">Engystomops pustulosus</name>
    <name type="common">Tungara frog</name>
    <name type="synonym">Physalaemus pustulosus</name>
    <dbReference type="NCBI Taxonomy" id="76066"/>
    <lineage>
        <taxon>Eukaryota</taxon>
        <taxon>Metazoa</taxon>
        <taxon>Chordata</taxon>
        <taxon>Craniata</taxon>
        <taxon>Vertebrata</taxon>
        <taxon>Euteleostomi</taxon>
        <taxon>Amphibia</taxon>
        <taxon>Batrachia</taxon>
        <taxon>Anura</taxon>
        <taxon>Neobatrachia</taxon>
        <taxon>Hyloidea</taxon>
        <taxon>Leptodactylidae</taxon>
        <taxon>Leiuperinae</taxon>
        <taxon>Engystomops</taxon>
    </lineage>
</organism>
<evidence type="ECO:0000313" key="3">
    <source>
        <dbReference type="EMBL" id="KAG8549492.1"/>
    </source>
</evidence>
<evidence type="ECO:0000256" key="2">
    <source>
        <dbReference type="SAM" id="SignalP"/>
    </source>
</evidence>
<feature type="chain" id="PRO_5043978261" description="Ig-like domain-containing protein" evidence="2">
    <location>
        <begin position="25"/>
        <end position="445"/>
    </location>
</feature>
<dbReference type="Gene3D" id="2.60.40.10">
    <property type="entry name" value="Immunoglobulins"/>
    <property type="match status" value="3"/>
</dbReference>